<sequence length="63" mass="6778">MPSYEIRSEPGPEITDLPEGVRLCTATVDTGLTTRVCDQPAGHDGRHHDADGWTWGTEASRGA</sequence>
<accession>A0A850C3R8</accession>
<comment type="caution">
    <text evidence="2">The sequence shown here is derived from an EMBL/GenBank/DDBJ whole genome shotgun (WGS) entry which is preliminary data.</text>
</comment>
<feature type="compositionally biased region" description="Basic and acidic residues" evidence="1">
    <location>
        <begin position="41"/>
        <end position="51"/>
    </location>
</feature>
<evidence type="ECO:0000256" key="1">
    <source>
        <dbReference type="SAM" id="MobiDB-lite"/>
    </source>
</evidence>
<gene>
    <name evidence="2" type="ORF">HOQ43_10835</name>
</gene>
<organism evidence="2 3">
    <name type="scientific">Glycomyces artemisiae</name>
    <dbReference type="NCBI Taxonomy" id="1076443"/>
    <lineage>
        <taxon>Bacteria</taxon>
        <taxon>Bacillati</taxon>
        <taxon>Actinomycetota</taxon>
        <taxon>Actinomycetes</taxon>
        <taxon>Glycomycetales</taxon>
        <taxon>Glycomycetaceae</taxon>
        <taxon>Glycomyces</taxon>
    </lineage>
</organism>
<proteinExistence type="predicted"/>
<feature type="region of interest" description="Disordered" evidence="1">
    <location>
        <begin position="39"/>
        <end position="63"/>
    </location>
</feature>
<dbReference type="Proteomes" id="UP000574690">
    <property type="component" value="Unassembled WGS sequence"/>
</dbReference>
<evidence type="ECO:0000313" key="3">
    <source>
        <dbReference type="Proteomes" id="UP000574690"/>
    </source>
</evidence>
<dbReference type="EMBL" id="JABFXE010000451">
    <property type="protein sequence ID" value="NUQ88945.1"/>
    <property type="molecule type" value="Genomic_DNA"/>
</dbReference>
<protein>
    <submittedName>
        <fullName evidence="2">Uncharacterized protein</fullName>
    </submittedName>
</protein>
<evidence type="ECO:0000313" key="2">
    <source>
        <dbReference type="EMBL" id="NUQ88945.1"/>
    </source>
</evidence>
<dbReference type="AlphaFoldDB" id="A0A850C3R8"/>
<name>A0A850C3R8_9ACTN</name>
<reference evidence="2 3" key="1">
    <citation type="submission" date="2020-05" db="EMBL/GenBank/DDBJ databases">
        <title>DNA-SIP metagenomic assembled genomes.</title>
        <authorList>
            <person name="Yu J."/>
        </authorList>
    </citation>
    <scope>NUCLEOTIDE SEQUENCE [LARGE SCALE GENOMIC DNA]</scope>
    <source>
        <strain evidence="2">Bin5.27</strain>
    </source>
</reference>